<dbReference type="InterPro" id="IPR016102">
    <property type="entry name" value="Succinyl-CoA_synth-like"/>
</dbReference>
<dbReference type="InterPro" id="IPR011761">
    <property type="entry name" value="ATP-grasp"/>
</dbReference>
<dbReference type="Gene3D" id="3.30.470.20">
    <property type="entry name" value="ATP-grasp fold, B domain"/>
    <property type="match status" value="1"/>
</dbReference>
<dbReference type="SUPFAM" id="SSF51735">
    <property type="entry name" value="NAD(P)-binding Rossmann-fold domains"/>
    <property type="match status" value="1"/>
</dbReference>
<dbReference type="AlphaFoldDB" id="A0A2X0QUL5"/>
<dbReference type="Pfam" id="PF13607">
    <property type="entry name" value="Succ_CoA_lig"/>
    <property type="match status" value="1"/>
</dbReference>
<evidence type="ECO:0000256" key="4">
    <source>
        <dbReference type="ARBA" id="ARBA00060888"/>
    </source>
</evidence>
<dbReference type="Pfam" id="PF13549">
    <property type="entry name" value="ATP-grasp_5"/>
    <property type="match status" value="1"/>
</dbReference>
<evidence type="ECO:0000256" key="5">
    <source>
        <dbReference type="PROSITE-ProRule" id="PRU00409"/>
    </source>
</evidence>
<evidence type="ECO:0000313" key="7">
    <source>
        <dbReference type="EMBL" id="SPS05480.1"/>
    </source>
</evidence>
<dbReference type="InterPro" id="IPR003781">
    <property type="entry name" value="CoA-bd"/>
</dbReference>
<evidence type="ECO:0000256" key="2">
    <source>
        <dbReference type="ARBA" id="ARBA00022741"/>
    </source>
</evidence>
<dbReference type="FunFam" id="3.30.1490.20:FF:000020">
    <property type="entry name" value="Protein lysine acetyltransferase"/>
    <property type="match status" value="1"/>
</dbReference>
<dbReference type="SUPFAM" id="SSF56059">
    <property type="entry name" value="Glutathione synthetase ATP-binding domain-like"/>
    <property type="match status" value="1"/>
</dbReference>
<dbReference type="PROSITE" id="PS50975">
    <property type="entry name" value="ATP_GRASP"/>
    <property type="match status" value="1"/>
</dbReference>
<evidence type="ECO:0000256" key="3">
    <source>
        <dbReference type="ARBA" id="ARBA00022840"/>
    </source>
</evidence>
<dbReference type="InterPro" id="IPR043938">
    <property type="entry name" value="Ligase_CoA_dom"/>
</dbReference>
<dbReference type="SMART" id="SM00881">
    <property type="entry name" value="CoA_binding"/>
    <property type="match status" value="1"/>
</dbReference>
<dbReference type="InterPro" id="IPR051538">
    <property type="entry name" value="Acyl-CoA_Synth/Transferase"/>
</dbReference>
<accession>A0A2X0QUL5</accession>
<protein>
    <submittedName>
        <fullName evidence="7">CoA-binding domain protein</fullName>
    </submittedName>
</protein>
<dbReference type="InterPro" id="IPR016181">
    <property type="entry name" value="Acyl_CoA_acyltransferase"/>
</dbReference>
<dbReference type="Gene3D" id="3.40.50.720">
    <property type="entry name" value="NAD(P)-binding Rossmann-like Domain"/>
    <property type="match status" value="1"/>
</dbReference>
<comment type="similarity">
    <text evidence="4">In the N-terminal section; belongs to the acetate CoA ligase alpha subunit family.</text>
</comment>
<keyword evidence="3 5" id="KW-0067">ATP-binding</keyword>
<evidence type="ECO:0000259" key="6">
    <source>
        <dbReference type="PROSITE" id="PS50975"/>
    </source>
</evidence>
<dbReference type="Pfam" id="PF13380">
    <property type="entry name" value="CoA_binding_2"/>
    <property type="match status" value="1"/>
</dbReference>
<keyword evidence="2 5" id="KW-0547">Nucleotide-binding</keyword>
<dbReference type="Pfam" id="PF19045">
    <property type="entry name" value="Ligase_CoA_2"/>
    <property type="match status" value="1"/>
</dbReference>
<dbReference type="GO" id="GO:0043758">
    <property type="term" value="F:acetate-CoA ligase (ADP-forming) activity"/>
    <property type="evidence" value="ECO:0007669"/>
    <property type="project" value="InterPro"/>
</dbReference>
<dbReference type="InterPro" id="IPR032875">
    <property type="entry name" value="Succ_CoA_lig_flav_dom"/>
</dbReference>
<dbReference type="InterPro" id="IPR013815">
    <property type="entry name" value="ATP_grasp_subdomain_1"/>
</dbReference>
<dbReference type="GO" id="GO:0046872">
    <property type="term" value="F:metal ion binding"/>
    <property type="evidence" value="ECO:0007669"/>
    <property type="project" value="InterPro"/>
</dbReference>
<keyword evidence="1" id="KW-0436">Ligase</keyword>
<dbReference type="Gene3D" id="3.30.1490.20">
    <property type="entry name" value="ATP-grasp fold, A domain"/>
    <property type="match status" value="1"/>
</dbReference>
<feature type="domain" description="ATP-grasp" evidence="6">
    <location>
        <begin position="496"/>
        <end position="532"/>
    </location>
</feature>
<reference evidence="7" key="1">
    <citation type="submission" date="2018-05" db="EMBL/GenBank/DDBJ databases">
        <authorList>
            <person name="Lanie J.A."/>
            <person name="Ng W.-L."/>
            <person name="Kazmierczak K.M."/>
            <person name="Andrzejewski T.M."/>
            <person name="Davidsen T.M."/>
            <person name="Wayne K.J."/>
            <person name="Tettelin H."/>
            <person name="Glass J.I."/>
            <person name="Rusch D."/>
            <person name="Podicherti R."/>
            <person name="Tsui H.-C.T."/>
            <person name="Winkler M.E."/>
        </authorList>
    </citation>
    <scope>NUCLEOTIDE SEQUENCE</scope>
    <source>
        <strain evidence="7">KNB</strain>
    </source>
</reference>
<proteinExistence type="inferred from homology"/>
<dbReference type="SUPFAM" id="SSF52210">
    <property type="entry name" value="Succinyl-CoA synthetase domains"/>
    <property type="match status" value="2"/>
</dbReference>
<dbReference type="GO" id="GO:0005524">
    <property type="term" value="F:ATP binding"/>
    <property type="evidence" value="ECO:0007669"/>
    <property type="project" value="UniProtKB-UniRule"/>
</dbReference>
<dbReference type="PANTHER" id="PTHR43334">
    <property type="entry name" value="ACETATE--COA LIGASE [ADP-FORMING]"/>
    <property type="match status" value="1"/>
</dbReference>
<sequence>MVTCFPNSLFTPGSIAVFGASDRPGSVGQVVFQNLLDAGYNGRLYPVNPKHAKVQGRRAYCSIEDIKESVELAVIATPPTTVPSIIEHCGNHGVKTAVIITAGFGETGEKGAELERKVLETARYHNIRLLGPNCLGIMRPSIGLNATFYNGHAIDGSIAFVSQSGALCTAILDWSQNAGIGFSSVISVGSSADVDFGEILDYLAGDPKTQSILMYIEGIRDARRFLNALRATASIKPVILIKVGRHPAGSRAALSHTASLVGADDVFDAAIIRAGGVRVQTTTQLFNSAMALSCGIRPTGKRLAIVTNGGGPGVIGADRATDLDLEMAKLSDGTIEYLNLHLPLNWSHGNPLDLIGNAHPDLYRHAVQACLNDENVDGVLAILTPQAMTRPLESAQILIELSNTCSKPILGCWMGEIQVMEARKKFLGAHKPHFDTPESAVEIFSFLAACHQNQKLLAQPPCSGPQQDKPDVGSARRIIEHALKDQRNILTEIESKALLSAFHIPVAKTMIARSPDEALLIAQKVGFPVAVKINSPDITHKSDVGGVLLNLKNEQDVRSAYWKLIDNVRHHRPDARMDGIAVEPMVSRPNGRELMIGVTSDPVFGPVITFGAGGTTVEIIGDRAITLPPLDLPMARNLIGKTQVSRMLGTFRNLPAVNMIALESTLLRVSEMICELPTLREMDINPLILDENGAWAVDARVVVESNPPATGHYTHMTIPRYPASLVSHSRFACGTSFLIRPGRPEDYGLIQNFMEKLANEPGLNPWISNRQDIAGSMLTCLVHSDYSSSMSLVALEASADGETAIGLASFSVCADGNSCEFTIMTEYPEQRTELACELIISLAQAARSVGLSVIAGTIPKSLSGMAELLPPLGFLITGETADNLRISKRL</sequence>
<evidence type="ECO:0000256" key="1">
    <source>
        <dbReference type="ARBA" id="ARBA00022598"/>
    </source>
</evidence>
<dbReference type="EMBL" id="LS423452">
    <property type="protein sequence ID" value="SPS05480.1"/>
    <property type="molecule type" value="Genomic_DNA"/>
</dbReference>
<dbReference type="PANTHER" id="PTHR43334:SF1">
    <property type="entry name" value="3-HYDROXYPROPIONATE--COA LIGASE [ADP-FORMING]"/>
    <property type="match status" value="1"/>
</dbReference>
<organism evidence="7">
    <name type="scientific">Candidatus Nitrotoga fabula</name>
    <dbReference type="NCBI Taxonomy" id="2182327"/>
    <lineage>
        <taxon>Bacteria</taxon>
        <taxon>Pseudomonadati</taxon>
        <taxon>Pseudomonadota</taxon>
        <taxon>Betaproteobacteria</taxon>
        <taxon>Nitrosomonadales</taxon>
        <taxon>Gallionellaceae</taxon>
        <taxon>Candidatus Nitrotoga</taxon>
    </lineage>
</organism>
<dbReference type="Gene3D" id="3.40.50.261">
    <property type="entry name" value="Succinyl-CoA synthetase domains"/>
    <property type="match status" value="2"/>
</dbReference>
<dbReference type="Gene3D" id="3.40.630.30">
    <property type="match status" value="1"/>
</dbReference>
<dbReference type="InterPro" id="IPR036291">
    <property type="entry name" value="NAD(P)-bd_dom_sf"/>
</dbReference>
<dbReference type="SUPFAM" id="SSF55729">
    <property type="entry name" value="Acyl-CoA N-acyltransferases (Nat)"/>
    <property type="match status" value="1"/>
</dbReference>
<gene>
    <name evidence="7" type="ORF">NITFAB_1070</name>
</gene>
<name>A0A2X0QUL5_9PROT</name>